<accession>A0A6G6WDF1</accession>
<proteinExistence type="inferred from homology"/>
<name>A0A6G6WDF1_9ACTN</name>
<sequence length="118" mass="13250">MTPYGHRTRRLPAPPHAVWSDLVEPARTGPRVWLALLADEVAPRVVESERPTRVVWSSLWPSRPDDRVVLELAPHGGGTALTFTLLAAGEPPEQSRTGHLRKRVNELLYRDLQLSYGQ</sequence>
<dbReference type="AlphaFoldDB" id="A0A6G6WDF1"/>
<dbReference type="Pfam" id="PF08327">
    <property type="entry name" value="AHSA1"/>
    <property type="match status" value="1"/>
</dbReference>
<dbReference type="Gene3D" id="3.30.530.20">
    <property type="match status" value="1"/>
</dbReference>
<dbReference type="InterPro" id="IPR023393">
    <property type="entry name" value="START-like_dom_sf"/>
</dbReference>
<gene>
    <name evidence="3" type="ORF">G5V58_10135</name>
</gene>
<dbReference type="SUPFAM" id="SSF55961">
    <property type="entry name" value="Bet v1-like"/>
    <property type="match status" value="1"/>
</dbReference>
<dbReference type="Proteomes" id="UP000502996">
    <property type="component" value="Chromosome"/>
</dbReference>
<dbReference type="EMBL" id="CP049257">
    <property type="protein sequence ID" value="QIG43070.1"/>
    <property type="molecule type" value="Genomic_DNA"/>
</dbReference>
<dbReference type="KEGG" id="nano:G5V58_10135"/>
<protein>
    <submittedName>
        <fullName evidence="3">SRPBCC domain-containing protein</fullName>
    </submittedName>
</protein>
<dbReference type="RefSeq" id="WP_165231864.1">
    <property type="nucleotide sequence ID" value="NZ_CP049257.1"/>
</dbReference>
<feature type="domain" description="Activator of Hsp90 ATPase homologue 1/2-like C-terminal" evidence="2">
    <location>
        <begin position="44"/>
        <end position="97"/>
    </location>
</feature>
<dbReference type="InterPro" id="IPR013538">
    <property type="entry name" value="ASHA1/2-like_C"/>
</dbReference>
<comment type="similarity">
    <text evidence="1">Belongs to the AHA1 family.</text>
</comment>
<evidence type="ECO:0000313" key="4">
    <source>
        <dbReference type="Proteomes" id="UP000502996"/>
    </source>
</evidence>
<organism evidence="3 4">
    <name type="scientific">Nocardioides anomalus</name>
    <dbReference type="NCBI Taxonomy" id="2712223"/>
    <lineage>
        <taxon>Bacteria</taxon>
        <taxon>Bacillati</taxon>
        <taxon>Actinomycetota</taxon>
        <taxon>Actinomycetes</taxon>
        <taxon>Propionibacteriales</taxon>
        <taxon>Nocardioidaceae</taxon>
        <taxon>Nocardioides</taxon>
    </lineage>
</organism>
<evidence type="ECO:0000256" key="1">
    <source>
        <dbReference type="ARBA" id="ARBA00006817"/>
    </source>
</evidence>
<evidence type="ECO:0000259" key="2">
    <source>
        <dbReference type="Pfam" id="PF08327"/>
    </source>
</evidence>
<keyword evidence="4" id="KW-1185">Reference proteome</keyword>
<reference evidence="3 4" key="1">
    <citation type="submission" date="2020-02" db="EMBL/GenBank/DDBJ databases">
        <title>Full genome sequence of Nocardioides sp. R-3366.</title>
        <authorList>
            <person name="Im W.-T."/>
        </authorList>
    </citation>
    <scope>NUCLEOTIDE SEQUENCE [LARGE SCALE GENOMIC DNA]</scope>
    <source>
        <strain evidence="3 4">R-3366</strain>
    </source>
</reference>
<evidence type="ECO:0000313" key="3">
    <source>
        <dbReference type="EMBL" id="QIG43070.1"/>
    </source>
</evidence>